<dbReference type="Pfam" id="PF05702">
    <property type="entry name" value="Herpes_UL49_5"/>
    <property type="match status" value="1"/>
</dbReference>
<keyword evidence="8" id="KW-0472">Membrane</keyword>
<dbReference type="EMBL" id="AY261359">
    <property type="protein sequence ID" value="AAR86112.1"/>
    <property type="molecule type" value="Genomic_DNA"/>
</dbReference>
<evidence type="ECO:0000256" key="9">
    <source>
        <dbReference type="ARBA" id="ARBA00023157"/>
    </source>
</evidence>
<evidence type="ECO:0000256" key="3">
    <source>
        <dbReference type="ARBA" id="ARBA00022812"/>
    </source>
</evidence>
<dbReference type="RefSeq" id="NP_954898.1">
    <property type="nucleotide sequence ID" value="NC_005261.3"/>
</dbReference>
<evidence type="ECO:0000256" key="4">
    <source>
        <dbReference type="ARBA" id="ARBA00022844"/>
    </source>
</evidence>
<evidence type="ECO:0000256" key="5">
    <source>
        <dbReference type="ARBA" id="ARBA00022870"/>
    </source>
</evidence>
<protein>
    <submittedName>
        <fullName evidence="11">UL49.5 glycoprotein N</fullName>
    </submittedName>
</protein>
<gene>
    <name evidence="11" type="ORF">BHV5-07</name>
</gene>
<evidence type="ECO:0000313" key="12">
    <source>
        <dbReference type="Proteomes" id="UP000105204"/>
    </source>
</evidence>
<dbReference type="InterPro" id="IPR034707">
    <property type="entry name" value="HSV_GN"/>
</dbReference>
<name>Q6X261_9ALPH</name>
<evidence type="ECO:0000313" key="11">
    <source>
        <dbReference type="EMBL" id="AAR86112.1"/>
    </source>
</evidence>
<dbReference type="GO" id="GO:0019031">
    <property type="term" value="C:viral envelope"/>
    <property type="evidence" value="ECO:0007669"/>
    <property type="project" value="UniProtKB-KW"/>
</dbReference>
<sequence length="95" mass="10311">MSRSLLVVLATAALFAMVRGLDPLLDAMRREEAMDFWSAGCYARGVPLSEPPQALVVFYAALTVVMLAVALYAYRLCFRLMSAGGPNKKAVRGRG</sequence>
<keyword evidence="1" id="KW-0812">Transmembrane</keyword>
<keyword evidence="5" id="KW-1043">Host membrane</keyword>
<organism evidence="11 12">
    <name type="scientific">Bovine alphaherpesvirus 5</name>
    <dbReference type="NCBI Taxonomy" id="35244"/>
    <lineage>
        <taxon>Viruses</taxon>
        <taxon>Duplodnaviria</taxon>
        <taxon>Heunggongvirae</taxon>
        <taxon>Peploviricota</taxon>
        <taxon>Herviviricetes</taxon>
        <taxon>Herpesvirales</taxon>
        <taxon>Orthoherpesviridae</taxon>
        <taxon>Alphaherpesvirinae</taxon>
        <taxon>Varicellovirus</taxon>
        <taxon>Varicellovirus bovinealpha5</taxon>
    </lineage>
</organism>
<accession>Q6X261</accession>
<evidence type="ECO:0000256" key="7">
    <source>
        <dbReference type="ARBA" id="ARBA00022989"/>
    </source>
</evidence>
<reference evidence="11 12" key="1">
    <citation type="journal article" date="2003" name="J. Virol.">
        <title>Genome of bovine herpesvirus 5.</title>
        <authorList>
            <person name="Delhon G."/>
            <person name="Moraes M.P."/>
            <person name="Lu Z."/>
            <person name="Afonso C.L."/>
            <person name="Flores E.F."/>
            <person name="Weiblen R."/>
            <person name="Kutish G.F."/>
            <person name="Rock D.L."/>
        </authorList>
    </citation>
    <scope>NUCLEOTIDE SEQUENCE [LARGE SCALE GENOMIC DNA]</scope>
    <source>
        <strain evidence="11">SV507/99</strain>
    </source>
</reference>
<keyword evidence="6" id="KW-0261">Viral envelope protein</keyword>
<keyword evidence="12" id="KW-1185">Reference proteome</keyword>
<evidence type="ECO:0000256" key="10">
    <source>
        <dbReference type="ARBA" id="ARBA00034089"/>
    </source>
</evidence>
<evidence type="ECO:0000256" key="1">
    <source>
        <dbReference type="ARBA" id="ARBA00022692"/>
    </source>
</evidence>
<evidence type="ECO:0000256" key="6">
    <source>
        <dbReference type="ARBA" id="ARBA00022879"/>
    </source>
</evidence>
<dbReference type="Proteomes" id="UP000105204">
    <property type="component" value="Segment"/>
</dbReference>
<keyword evidence="2" id="KW-0732">Signal</keyword>
<dbReference type="HAMAP" id="MF_04037">
    <property type="entry name" value="HSV_GN"/>
    <property type="match status" value="1"/>
</dbReference>
<dbReference type="KEGG" id="vg:36931316"/>
<proteinExistence type="inferred from homology"/>
<evidence type="ECO:0000256" key="8">
    <source>
        <dbReference type="ARBA" id="ARBA00023136"/>
    </source>
</evidence>
<dbReference type="InterPro" id="IPR008647">
    <property type="entry name" value="GN_domain"/>
</dbReference>
<keyword evidence="3" id="KW-1040">Host Golgi apparatus</keyword>
<keyword evidence="7" id="KW-1133">Transmembrane helix</keyword>
<comment type="function">
    <text evidence="10">Envelope glycoprotein necessary for proper maturation of gM and modulation of its membrane fusion activity. Also plays a critical role in virion morphogenesis.</text>
</comment>
<keyword evidence="9" id="KW-1015">Disulfide bond</keyword>
<dbReference type="GeneID" id="36931316"/>
<keyword evidence="4" id="KW-0946">Virion</keyword>
<evidence type="ECO:0000256" key="2">
    <source>
        <dbReference type="ARBA" id="ARBA00022729"/>
    </source>
</evidence>